<dbReference type="EMBL" id="CAJGYM010000001">
    <property type="protein sequence ID" value="CAD6184510.1"/>
    <property type="molecule type" value="Genomic_DNA"/>
</dbReference>
<evidence type="ECO:0000259" key="8">
    <source>
        <dbReference type="PROSITE" id="PS50010"/>
    </source>
</evidence>
<dbReference type="Proteomes" id="UP000835052">
    <property type="component" value="Unassembled WGS sequence"/>
</dbReference>
<dbReference type="SUPFAM" id="SSF48065">
    <property type="entry name" value="DBL homology domain (DH-domain)"/>
    <property type="match status" value="1"/>
</dbReference>
<evidence type="ECO:0000256" key="7">
    <source>
        <dbReference type="SAM" id="MobiDB-lite"/>
    </source>
</evidence>
<dbReference type="InterPro" id="IPR051632">
    <property type="entry name" value="Rho_GEF"/>
</dbReference>
<keyword evidence="4" id="KW-0863">Zinc-finger</keyword>
<dbReference type="OrthoDB" id="28045at2759"/>
<feature type="region of interest" description="Disordered" evidence="7">
    <location>
        <begin position="141"/>
        <end position="160"/>
    </location>
</feature>
<feature type="compositionally biased region" description="Basic and acidic residues" evidence="7">
    <location>
        <begin position="269"/>
        <end position="283"/>
    </location>
</feature>
<feature type="region of interest" description="Disordered" evidence="7">
    <location>
        <begin position="760"/>
        <end position="785"/>
    </location>
</feature>
<feature type="region of interest" description="Disordered" evidence="7">
    <location>
        <begin position="439"/>
        <end position="524"/>
    </location>
</feature>
<feature type="region of interest" description="Disordered" evidence="7">
    <location>
        <begin position="642"/>
        <end position="701"/>
    </location>
</feature>
<feature type="region of interest" description="Disordered" evidence="7">
    <location>
        <begin position="1"/>
        <end position="129"/>
    </location>
</feature>
<keyword evidence="10" id="KW-1185">Reference proteome</keyword>
<evidence type="ECO:0000313" key="10">
    <source>
        <dbReference type="Proteomes" id="UP000835052"/>
    </source>
</evidence>
<name>A0A8S1GS06_9PELO</name>
<evidence type="ECO:0000256" key="4">
    <source>
        <dbReference type="ARBA" id="ARBA00022771"/>
    </source>
</evidence>
<evidence type="ECO:0000313" key="9">
    <source>
        <dbReference type="EMBL" id="CAD6184510.1"/>
    </source>
</evidence>
<dbReference type="GO" id="GO:0035023">
    <property type="term" value="P:regulation of Rho protein signal transduction"/>
    <property type="evidence" value="ECO:0007669"/>
    <property type="project" value="TreeGrafter"/>
</dbReference>
<gene>
    <name evidence="9" type="ORF">CAUJ_LOCUS429</name>
</gene>
<dbReference type="InterPro" id="IPR011993">
    <property type="entry name" value="PH-like_dom_sf"/>
</dbReference>
<sequence>MRLLQKTAWQTESSEEHGQEPMRRNESLERVISILPPLPTNPPPDLTETDDGGGQPAIDLSQNFSEEAAEGARKVQPTSTTSSYYSANSSPQIPPSTTFYEFRYPKSDSNDATPGIRLASSDSPLKLPNLSIYSQASSPYLTYPSSVSTEEDLPWSRSRRSPTVYSNYEENGRDPSKMMIDKELVGNEVGSTVTSAPCDHDQGFILAKNDRLTPVNSLDSLSEGKYPHNTKPSSFSGEFSKRSHSVGDLILSRGLNGRRSLQGSLEDMESQKTNDNENDRRPDFDEDYDYVPSPDCYTLAFPAFPASSTDVESAAHFSDSNVISGSRVSFEDRKPELPAISEESEVEHGTSRKSSVDAVELSYPMTHCASAPSNSFREVVGRQGSIAHRRAISDHAGENRLKRSEEVENVDRCGVDEMNNSKAFGGVRCKSMMLVLERNEEEHEPSDARSSDRLLQDNSSTYSDRSTVAMSSSFDESPTHVVGGSMGGPTITSTPSSEPPPVRLARKASSSAARPAGKASDQSWKNQFPSFASAHTVYSPASLPSRDNGPRSAGIHNESSGTISAYSSRSPSPPSNGLLCKSTPSSQAPVDFSFLTTTSDPPPLSSLIRVVSTSSVATTIGRHEPSFMRRSLRQLVRRSRAALRTDVRDNSHNRRRPPGASAVANNAVSSFARGKKQRVKPRNNKVNKKEKTGSDTFTFGNLFRKKQPRGNLHDIVSDLDARSNLTSIDGQTTPSLASTPTVTSIPSLARRSVSASVFGGEGASINDHSSLNAMPRRSDSPRNRRASVDVAEALKTCKPSRFVQRHQTFYQCVARPSICAYVTGGPRQSKPTNSKTTARRRFSLPPLIPKKDALKSSLSRKSTPLVVTRSVATSMGAVGGDHPKQSRHRSLDVSSWISRKISTLLTQLTYSGHGTGTYGDDFRRFSSPAAKTPGFHFDNLYFDEAPRENIPLHYGSRQFSSLVNDDMEECPVDVAAIFKRQLRECIRSNDYRGIFTCIKSAQPNYLLCRSSSDSELNITSSFINSPFVQSRELQSTIDRHGLIVDNLGTELLESFVKGALITENMCLVTPSFWEEESNFREKPRVPLRQQSSLSATDSGCSSRKSADSTSTVTSRNSSLPDHISRMVLSSDAGESPLSPNFTSTTSLVQQLEARWGRYGLFEKEQYQSWHEKNRPKDLSTKAISKQDAIYELFLIEKRHCANVALLLQGFRLRMLDEQVISVHEANILIPDVLDPLMTFHLRILERLRERMSESVEVSSISDIIVEELSPDGMYTELCINAYTTFGVAKQRSDDMYTYLISKNSKFADFIRRVSQEHLYRGQEFKALTAKIIGRATKYSLLLETILKSEVQFSTEYELTQKALEMSKRFAAKIDNNLCLAQLHRRWEEIRAQIDPASSTTIHITDRQRTDSVISPTFGLESLNVEGRVLRHVGEVYLKQSSLPGNSHNHSSRDRIPVHLVLFDDILVILYRKGNRIHFLPDQAVFPLETLIIRTLERGLSVMLISRTKPTLLEIEFSTRTDRSKWTSLIENAISNAPKNGVRLAADNKSEIQRQLLRQKKQEDDWLERLIQIFASRASEEDVLSRYLESRLKFFDELRAHISLMPFQQRQDIPDRVRKAVSQQFRQLRNARTTPLNRLVDRMQRSRDSDLCSFFDDEADAAEVPEKSSELSDDSSSSESGSTSRKPRRFQTFHGTSQQEQPSSSDKAAIRRHTTVPRMTSESGLAPPSLLDTNQMEDVSEESVRPRGESQIDRKKYDDLRRRLPLGLSLKARRASTKLIKEVIELRKENHVLRNDSALVRSRLALLERTRGGSSLSSASTVGESMEALRRKEQQIRDWQKSMEDREADLEGKYREIDKQEAELSEKWAALHRAESRANEVFPRSPIHTTVHANYRTHNIFDPDVTYVGTTSISKH</sequence>
<comment type="subcellular location">
    <subcellularLocation>
        <location evidence="1">Cytoplasm</location>
    </subcellularLocation>
</comment>
<feature type="compositionally biased region" description="Polar residues" evidence="7">
    <location>
        <begin position="1692"/>
        <end position="1705"/>
    </location>
</feature>
<protein>
    <recommendedName>
        <fullName evidence="8">DH domain-containing protein</fullName>
    </recommendedName>
</protein>
<feature type="coiled-coil region" evidence="6">
    <location>
        <begin position="1828"/>
        <end position="1862"/>
    </location>
</feature>
<dbReference type="GO" id="GO:0005737">
    <property type="term" value="C:cytoplasm"/>
    <property type="evidence" value="ECO:0007669"/>
    <property type="project" value="UniProtKB-SubCell"/>
</dbReference>
<dbReference type="InterPro" id="IPR035899">
    <property type="entry name" value="DBL_dom_sf"/>
</dbReference>
<evidence type="ECO:0000256" key="5">
    <source>
        <dbReference type="ARBA" id="ARBA00023054"/>
    </source>
</evidence>
<proteinExistence type="predicted"/>
<feature type="compositionally biased region" description="Low complexity" evidence="7">
    <location>
        <begin position="507"/>
        <end position="520"/>
    </location>
</feature>
<feature type="region of interest" description="Disordered" evidence="7">
    <location>
        <begin position="1661"/>
        <end position="1750"/>
    </location>
</feature>
<keyword evidence="4" id="KW-0862">Zinc</keyword>
<dbReference type="SUPFAM" id="SSF50729">
    <property type="entry name" value="PH domain-like"/>
    <property type="match status" value="1"/>
</dbReference>
<feature type="region of interest" description="Disordered" evidence="7">
    <location>
        <begin position="262"/>
        <end position="287"/>
    </location>
</feature>
<feature type="compositionally biased region" description="Low complexity" evidence="7">
    <location>
        <begin position="1673"/>
        <end position="1683"/>
    </location>
</feature>
<feature type="compositionally biased region" description="Polar residues" evidence="7">
    <location>
        <begin position="456"/>
        <end position="476"/>
    </location>
</feature>
<dbReference type="GO" id="GO:0005085">
    <property type="term" value="F:guanyl-nucleotide exchange factor activity"/>
    <property type="evidence" value="ECO:0007669"/>
    <property type="project" value="InterPro"/>
</dbReference>
<feature type="compositionally biased region" description="Basic and acidic residues" evidence="7">
    <location>
        <begin position="1741"/>
        <end position="1750"/>
    </location>
</feature>
<evidence type="ECO:0000256" key="2">
    <source>
        <dbReference type="ARBA" id="ARBA00022490"/>
    </source>
</evidence>
<feature type="region of interest" description="Disordered" evidence="7">
    <location>
        <begin position="539"/>
        <end position="584"/>
    </location>
</feature>
<keyword evidence="5 6" id="KW-0175">Coiled coil</keyword>
<keyword evidence="2" id="KW-0963">Cytoplasm</keyword>
<dbReference type="InterPro" id="IPR041020">
    <property type="entry name" value="PH_16"/>
</dbReference>
<feature type="compositionally biased region" description="Basic and acidic residues" evidence="7">
    <location>
        <begin position="439"/>
        <end position="455"/>
    </location>
</feature>
<keyword evidence="4" id="KW-0479">Metal-binding</keyword>
<dbReference type="GO" id="GO:0008270">
    <property type="term" value="F:zinc ion binding"/>
    <property type="evidence" value="ECO:0007669"/>
    <property type="project" value="UniProtKB-KW"/>
</dbReference>
<feature type="domain" description="DH" evidence="8">
    <location>
        <begin position="1184"/>
        <end position="1376"/>
    </location>
</feature>
<dbReference type="Pfam" id="PF00621">
    <property type="entry name" value="RhoGEF"/>
    <property type="match status" value="1"/>
</dbReference>
<feature type="compositionally biased region" description="Basic residues" evidence="7">
    <location>
        <begin position="673"/>
        <end position="686"/>
    </location>
</feature>
<feature type="compositionally biased region" description="Pro residues" evidence="7">
    <location>
        <begin position="36"/>
        <end position="45"/>
    </location>
</feature>
<feature type="compositionally biased region" description="Low complexity" evidence="7">
    <location>
        <begin position="78"/>
        <end position="90"/>
    </location>
</feature>
<feature type="compositionally biased region" description="Basic and acidic residues" evidence="7">
    <location>
        <begin position="643"/>
        <end position="652"/>
    </location>
</feature>
<dbReference type="Gene3D" id="2.30.29.30">
    <property type="entry name" value="Pleckstrin-homology domain (PH domain)/Phosphotyrosine-binding domain (PTB)"/>
    <property type="match status" value="1"/>
</dbReference>
<dbReference type="PANTHER" id="PTHR13944:SF21">
    <property type="entry name" value="CYSTS, ISOFORM C"/>
    <property type="match status" value="1"/>
</dbReference>
<dbReference type="InterPro" id="IPR000219">
    <property type="entry name" value="DH_dom"/>
</dbReference>
<dbReference type="SMART" id="SM00325">
    <property type="entry name" value="RhoGEF"/>
    <property type="match status" value="1"/>
</dbReference>
<evidence type="ECO:0000256" key="3">
    <source>
        <dbReference type="ARBA" id="ARBA00022553"/>
    </source>
</evidence>
<accession>A0A8S1GS06</accession>
<dbReference type="Gene3D" id="1.20.900.10">
    <property type="entry name" value="Dbl homology (DH) domain"/>
    <property type="match status" value="1"/>
</dbReference>
<feature type="region of interest" description="Disordered" evidence="7">
    <location>
        <begin position="1083"/>
        <end position="1118"/>
    </location>
</feature>
<organism evidence="9 10">
    <name type="scientific">Caenorhabditis auriculariae</name>
    <dbReference type="NCBI Taxonomy" id="2777116"/>
    <lineage>
        <taxon>Eukaryota</taxon>
        <taxon>Metazoa</taxon>
        <taxon>Ecdysozoa</taxon>
        <taxon>Nematoda</taxon>
        <taxon>Chromadorea</taxon>
        <taxon>Rhabditida</taxon>
        <taxon>Rhabditina</taxon>
        <taxon>Rhabditomorpha</taxon>
        <taxon>Rhabditoidea</taxon>
        <taxon>Rhabditidae</taxon>
        <taxon>Peloderinae</taxon>
        <taxon>Caenorhabditis</taxon>
    </lineage>
</organism>
<dbReference type="Pfam" id="PF17838">
    <property type="entry name" value="PH_16"/>
    <property type="match status" value="1"/>
</dbReference>
<feature type="region of interest" description="Disordered" evidence="7">
    <location>
        <begin position="218"/>
        <end position="241"/>
    </location>
</feature>
<feature type="compositionally biased region" description="Polar residues" evidence="7">
    <location>
        <begin position="1088"/>
        <end position="1118"/>
    </location>
</feature>
<reference evidence="9" key="1">
    <citation type="submission" date="2020-10" db="EMBL/GenBank/DDBJ databases">
        <authorList>
            <person name="Kikuchi T."/>
        </authorList>
    </citation>
    <scope>NUCLEOTIDE SEQUENCE</scope>
    <source>
        <strain evidence="9">NKZ352</strain>
    </source>
</reference>
<evidence type="ECO:0000256" key="1">
    <source>
        <dbReference type="ARBA" id="ARBA00004496"/>
    </source>
</evidence>
<feature type="compositionally biased region" description="Low complexity" evidence="7">
    <location>
        <begin position="660"/>
        <end position="670"/>
    </location>
</feature>
<comment type="caution">
    <text evidence="9">The sequence shown here is derived from an EMBL/GenBank/DDBJ whole genome shotgun (WGS) entry which is preliminary data.</text>
</comment>
<keyword evidence="3" id="KW-0597">Phosphoprotein</keyword>
<feature type="compositionally biased region" description="Basic and acidic residues" evidence="7">
    <location>
        <begin position="14"/>
        <end position="29"/>
    </location>
</feature>
<dbReference type="PROSITE" id="PS50010">
    <property type="entry name" value="DH_2"/>
    <property type="match status" value="1"/>
</dbReference>
<dbReference type="InterPro" id="IPR001849">
    <property type="entry name" value="PH_domain"/>
</dbReference>
<feature type="compositionally biased region" description="Polar residues" evidence="7">
    <location>
        <begin position="557"/>
        <end position="566"/>
    </location>
</feature>
<dbReference type="PANTHER" id="PTHR13944">
    <property type="entry name" value="AGAP007712-PA"/>
    <property type="match status" value="1"/>
</dbReference>
<evidence type="ECO:0000256" key="6">
    <source>
        <dbReference type="SAM" id="Coils"/>
    </source>
</evidence>
<dbReference type="SMART" id="SM00233">
    <property type="entry name" value="PH"/>
    <property type="match status" value="1"/>
</dbReference>